<evidence type="ECO:0000313" key="3">
    <source>
        <dbReference type="Proteomes" id="UP001218362"/>
    </source>
</evidence>
<feature type="transmembrane region" description="Helical" evidence="1">
    <location>
        <begin position="12"/>
        <end position="30"/>
    </location>
</feature>
<dbReference type="EMBL" id="CP119316">
    <property type="protein sequence ID" value="WEK46164.1"/>
    <property type="molecule type" value="Genomic_DNA"/>
</dbReference>
<keyword evidence="1" id="KW-1133">Transmembrane helix</keyword>
<proteinExistence type="predicted"/>
<protein>
    <submittedName>
        <fullName evidence="2">Uncharacterized protein</fullName>
    </submittedName>
</protein>
<sequence>MYQVSSASNRIVAGVAAFGLTLFVIAASFAPQGAFVASFVA</sequence>
<reference evidence="2" key="1">
    <citation type="submission" date="2023-03" db="EMBL/GenBank/DDBJ databases">
        <title>Andean soil-derived lignocellulolytic bacterial consortium as a source of novel taxa and putative plastic-active enzymes.</title>
        <authorList>
            <person name="Diaz-Garcia L."/>
            <person name="Chuvochina M."/>
            <person name="Feuerriegel G."/>
            <person name="Bunk B."/>
            <person name="Sproer C."/>
            <person name="Streit W.R."/>
            <person name="Rodriguez L.M."/>
            <person name="Overmann J."/>
            <person name="Jimenez D.J."/>
        </authorList>
    </citation>
    <scope>NUCLEOTIDE SEQUENCE</scope>
    <source>
        <strain evidence="2">MAG 26</strain>
    </source>
</reference>
<dbReference type="Proteomes" id="UP001218362">
    <property type="component" value="Chromosome"/>
</dbReference>
<keyword evidence="1" id="KW-0812">Transmembrane</keyword>
<keyword evidence="1" id="KW-0472">Membrane</keyword>
<evidence type="ECO:0000313" key="2">
    <source>
        <dbReference type="EMBL" id="WEK46164.1"/>
    </source>
</evidence>
<gene>
    <name evidence="2" type="ORF">P0Y56_14255</name>
</gene>
<organism evidence="2 3">
    <name type="scientific">Candidatus Andeanibacterium colombiense</name>
    <dbReference type="NCBI Taxonomy" id="3121345"/>
    <lineage>
        <taxon>Bacteria</taxon>
        <taxon>Pseudomonadati</taxon>
        <taxon>Pseudomonadota</taxon>
        <taxon>Alphaproteobacteria</taxon>
        <taxon>Sphingomonadales</taxon>
        <taxon>Sphingomonadaceae</taxon>
        <taxon>Candidatus Andeanibacterium</taxon>
    </lineage>
</organism>
<accession>A0AAJ6BM93</accession>
<dbReference type="AlphaFoldDB" id="A0AAJ6BM93"/>
<dbReference type="KEGG" id="acob:P0Y56_14255"/>
<evidence type="ECO:0000256" key="1">
    <source>
        <dbReference type="SAM" id="Phobius"/>
    </source>
</evidence>
<name>A0AAJ6BM93_9SPHN</name>